<dbReference type="Gene3D" id="1.10.260.40">
    <property type="entry name" value="lambda repressor-like DNA-binding domains"/>
    <property type="match status" value="1"/>
</dbReference>
<sequence>MSPPIATPRSRALGFGLRKARKARGYGLRELARATDVHAAELSNWELGLRVPKIEEVALLLGQLRVIGAERDRLFELARTAREPNWLEKEMPDAPAILTSLAEYERTAAAIFSWQPMVVHGLLQTPDYARAILALGGTPPQLIEQRLKVRMIRQAALREYRAPECSIVLGENALRQRIGGVETLAEQLRHLLDVPRRIEVRVVPSGGDYHPGLNGSFSVFEYSDLPAIVFLDQYRGSAYLYTEDQVADYKSAAKIMASLALSVADSRAFVEGVIAELEA</sequence>
<dbReference type="OrthoDB" id="3672921at2"/>
<proteinExistence type="predicted"/>
<evidence type="ECO:0000313" key="2">
    <source>
        <dbReference type="EMBL" id="KDN19481.1"/>
    </source>
</evidence>
<organism evidence="2 3">
    <name type="scientific">Amycolatopsis rifamycinica</name>
    <dbReference type="NCBI Taxonomy" id="287986"/>
    <lineage>
        <taxon>Bacteria</taxon>
        <taxon>Bacillati</taxon>
        <taxon>Actinomycetota</taxon>
        <taxon>Actinomycetes</taxon>
        <taxon>Pseudonocardiales</taxon>
        <taxon>Pseudonocardiaceae</taxon>
        <taxon>Amycolatopsis</taxon>
    </lineage>
</organism>
<dbReference type="PROSITE" id="PS50943">
    <property type="entry name" value="HTH_CROC1"/>
    <property type="match status" value="1"/>
</dbReference>
<dbReference type="AlphaFoldDB" id="A0A066TWA9"/>
<dbReference type="STRING" id="287986.DV20_25290"/>
<dbReference type="EMBL" id="JMQI01000052">
    <property type="protein sequence ID" value="KDN19481.1"/>
    <property type="molecule type" value="Genomic_DNA"/>
</dbReference>
<dbReference type="InterPro" id="IPR043917">
    <property type="entry name" value="DUF5753"/>
</dbReference>
<dbReference type="SUPFAM" id="SSF47413">
    <property type="entry name" value="lambda repressor-like DNA-binding domains"/>
    <property type="match status" value="1"/>
</dbReference>
<dbReference type="Proteomes" id="UP000027345">
    <property type="component" value="Unassembled WGS sequence"/>
</dbReference>
<dbReference type="Pfam" id="PF01381">
    <property type="entry name" value="HTH_3"/>
    <property type="match status" value="1"/>
</dbReference>
<dbReference type="eggNOG" id="COG1396">
    <property type="taxonomic scope" value="Bacteria"/>
</dbReference>
<accession>A0A066TWA9</accession>
<dbReference type="InterPro" id="IPR010982">
    <property type="entry name" value="Lambda_DNA-bd_dom_sf"/>
</dbReference>
<dbReference type="GO" id="GO:0003677">
    <property type="term" value="F:DNA binding"/>
    <property type="evidence" value="ECO:0007669"/>
    <property type="project" value="InterPro"/>
</dbReference>
<reference evidence="2 3" key="1">
    <citation type="submission" date="2014-05" db="EMBL/GenBank/DDBJ databases">
        <title>Draft genome sequence of Amycolatopsis rifamycinica DSM 46095.</title>
        <authorList>
            <person name="Lal R."/>
            <person name="Saxena A."/>
            <person name="Kumari R."/>
            <person name="Mukherjee U."/>
            <person name="Singh P."/>
            <person name="Sangwan N."/>
            <person name="Mahato N.K."/>
        </authorList>
    </citation>
    <scope>NUCLEOTIDE SEQUENCE [LARGE SCALE GENOMIC DNA]</scope>
    <source>
        <strain evidence="2 3">DSM 46095</strain>
    </source>
</reference>
<dbReference type="InterPro" id="IPR001387">
    <property type="entry name" value="Cro/C1-type_HTH"/>
</dbReference>
<evidence type="ECO:0000259" key="1">
    <source>
        <dbReference type="PROSITE" id="PS50943"/>
    </source>
</evidence>
<evidence type="ECO:0000313" key="3">
    <source>
        <dbReference type="Proteomes" id="UP000027345"/>
    </source>
</evidence>
<name>A0A066TWA9_9PSEU</name>
<protein>
    <submittedName>
        <fullName evidence="2">XRE family transcriptional regulator</fullName>
    </submittedName>
</protein>
<feature type="domain" description="HTH cro/C1-type" evidence="1">
    <location>
        <begin position="17"/>
        <end position="74"/>
    </location>
</feature>
<dbReference type="RefSeq" id="WP_051736109.1">
    <property type="nucleotide sequence ID" value="NZ_JMQI01000052.1"/>
</dbReference>
<keyword evidence="3" id="KW-1185">Reference proteome</keyword>
<dbReference type="SMART" id="SM00530">
    <property type="entry name" value="HTH_XRE"/>
    <property type="match status" value="1"/>
</dbReference>
<comment type="caution">
    <text evidence="2">The sequence shown here is derived from an EMBL/GenBank/DDBJ whole genome shotgun (WGS) entry which is preliminary data.</text>
</comment>
<dbReference type="CDD" id="cd00093">
    <property type="entry name" value="HTH_XRE"/>
    <property type="match status" value="1"/>
</dbReference>
<dbReference type="Pfam" id="PF19054">
    <property type="entry name" value="DUF5753"/>
    <property type="match status" value="1"/>
</dbReference>
<gene>
    <name evidence="2" type="ORF">DV20_25290</name>
</gene>